<protein>
    <submittedName>
        <fullName evidence="3">Uncharacterized protein</fullName>
    </submittedName>
</protein>
<dbReference type="EMBL" id="VSWC01000003">
    <property type="protein sequence ID" value="KAA1116469.1"/>
    <property type="molecule type" value="Genomic_DNA"/>
</dbReference>
<feature type="chain" id="PRO_5036138003" evidence="1">
    <location>
        <begin position="25"/>
        <end position="155"/>
    </location>
</feature>
<evidence type="ECO:0000313" key="5">
    <source>
        <dbReference type="Proteomes" id="UP000325313"/>
    </source>
</evidence>
<dbReference type="AlphaFoldDB" id="A0A5B0QTF7"/>
<keyword evidence="1" id="KW-0732">Signal</keyword>
<proteinExistence type="predicted"/>
<dbReference type="Proteomes" id="UP000325313">
    <property type="component" value="Unassembled WGS sequence"/>
</dbReference>
<accession>A0A5B0QTF7</accession>
<name>A0A5B0QTF7_PUCGR</name>
<evidence type="ECO:0000313" key="2">
    <source>
        <dbReference type="EMBL" id="KAA1073840.1"/>
    </source>
</evidence>
<organism evidence="3 4">
    <name type="scientific">Puccinia graminis f. sp. tritici</name>
    <dbReference type="NCBI Taxonomy" id="56615"/>
    <lineage>
        <taxon>Eukaryota</taxon>
        <taxon>Fungi</taxon>
        <taxon>Dikarya</taxon>
        <taxon>Basidiomycota</taxon>
        <taxon>Pucciniomycotina</taxon>
        <taxon>Pucciniomycetes</taxon>
        <taxon>Pucciniales</taxon>
        <taxon>Pucciniaceae</taxon>
        <taxon>Puccinia</taxon>
    </lineage>
</organism>
<evidence type="ECO:0000313" key="4">
    <source>
        <dbReference type="Proteomes" id="UP000324748"/>
    </source>
</evidence>
<dbReference type="EMBL" id="VDEP01000474">
    <property type="protein sequence ID" value="KAA1073840.1"/>
    <property type="molecule type" value="Genomic_DNA"/>
</dbReference>
<gene>
    <name evidence="3" type="ORF">PGT21_015019</name>
    <name evidence="2" type="ORF">PGTUg99_006219</name>
</gene>
<evidence type="ECO:0000313" key="3">
    <source>
        <dbReference type="EMBL" id="KAA1116469.1"/>
    </source>
</evidence>
<dbReference type="OrthoDB" id="10269888at2759"/>
<sequence>MRSILLPMLTSALLSMAWVNGTLLQVEHDGSKYLLCSLDHAFTEEETKQYPIGLTVRYPVGDTRHFPSAMIQNNSPEPIRVGTGFPIEANVGNLRGKSSANFLFRSPAEGAGQDFKFKEGLEGHYIIISFDKHANVDYETWQHLTKTHLMYNVNN</sequence>
<keyword evidence="4" id="KW-1185">Reference proteome</keyword>
<evidence type="ECO:0000256" key="1">
    <source>
        <dbReference type="SAM" id="SignalP"/>
    </source>
</evidence>
<comment type="caution">
    <text evidence="3">The sequence shown here is derived from an EMBL/GenBank/DDBJ whole genome shotgun (WGS) entry which is preliminary data.</text>
</comment>
<reference evidence="4 5" key="1">
    <citation type="submission" date="2019-05" db="EMBL/GenBank/DDBJ databases">
        <title>Emergence of the Ug99 lineage of the wheat stem rust pathogen through somatic hybridization.</title>
        <authorList>
            <person name="Li F."/>
            <person name="Upadhyaya N.M."/>
            <person name="Sperschneider J."/>
            <person name="Matny O."/>
            <person name="Nguyen-Phuc H."/>
            <person name="Mago R."/>
            <person name="Raley C."/>
            <person name="Miller M.E."/>
            <person name="Silverstein K.A.T."/>
            <person name="Henningsen E."/>
            <person name="Hirsch C.D."/>
            <person name="Visser B."/>
            <person name="Pretorius Z.A."/>
            <person name="Steffenson B.J."/>
            <person name="Schwessinger B."/>
            <person name="Dodds P.N."/>
            <person name="Figueroa M."/>
        </authorList>
    </citation>
    <scope>NUCLEOTIDE SEQUENCE [LARGE SCALE GENOMIC DNA]</scope>
    <source>
        <strain evidence="3">21-0</strain>
        <strain evidence="2 5">Ug99</strain>
    </source>
</reference>
<dbReference type="Proteomes" id="UP000324748">
    <property type="component" value="Unassembled WGS sequence"/>
</dbReference>
<feature type="signal peptide" evidence="1">
    <location>
        <begin position="1"/>
        <end position="24"/>
    </location>
</feature>